<dbReference type="AlphaFoldDB" id="A0A0W0DCB4"/>
<dbReference type="VEuPathDB" id="FungiDB:GWK60_K03619"/>
<evidence type="ECO:0000256" key="8">
    <source>
        <dbReference type="RuleBase" id="RU367100"/>
    </source>
</evidence>
<proteinExistence type="inferred from homology"/>
<feature type="transmembrane region" description="Helical" evidence="8">
    <location>
        <begin position="51"/>
        <end position="74"/>
    </location>
</feature>
<name>A0A0W0DCB4_CANGB</name>
<dbReference type="VEuPathDB" id="FungiDB:B1J91_K03751g"/>
<evidence type="ECO:0000256" key="1">
    <source>
        <dbReference type="ARBA" id="ARBA00002489"/>
    </source>
</evidence>
<dbReference type="VEuPathDB" id="FungiDB:CAGL0K03751g"/>
<comment type="function">
    <text evidence="1 8">Required for growth under high-pressure and low-temperature conditions.</text>
</comment>
<evidence type="ECO:0000256" key="3">
    <source>
        <dbReference type="ARBA" id="ARBA00005550"/>
    </source>
</evidence>
<evidence type="ECO:0000256" key="6">
    <source>
        <dbReference type="ARBA" id="ARBA00022989"/>
    </source>
</evidence>
<dbReference type="GO" id="GO:0016020">
    <property type="term" value="C:membrane"/>
    <property type="evidence" value="ECO:0007669"/>
    <property type="project" value="UniProtKB-SubCell"/>
</dbReference>
<organism evidence="9 10">
    <name type="scientific">Candida glabrata</name>
    <name type="common">Yeast</name>
    <name type="synonym">Torulopsis glabrata</name>
    <dbReference type="NCBI Taxonomy" id="5478"/>
    <lineage>
        <taxon>Eukaryota</taxon>
        <taxon>Fungi</taxon>
        <taxon>Dikarya</taxon>
        <taxon>Ascomycota</taxon>
        <taxon>Saccharomycotina</taxon>
        <taxon>Saccharomycetes</taxon>
        <taxon>Saccharomycetales</taxon>
        <taxon>Saccharomycetaceae</taxon>
        <taxon>Nakaseomyces</taxon>
    </lineage>
</organism>
<evidence type="ECO:0000256" key="2">
    <source>
        <dbReference type="ARBA" id="ARBA00004141"/>
    </source>
</evidence>
<reference evidence="9 10" key="1">
    <citation type="submission" date="2015-10" db="EMBL/GenBank/DDBJ databases">
        <title>Draft genomes sequences of Candida glabrata isolates 1A, 1B, 2A, 2B, 3A and 3B.</title>
        <authorList>
            <person name="Haavelsrud O.E."/>
            <person name="Gaustad P."/>
        </authorList>
    </citation>
    <scope>NUCLEOTIDE SEQUENCE [LARGE SCALE GENOMIC DNA]</scope>
    <source>
        <strain evidence="9">910700640</strain>
    </source>
</reference>
<dbReference type="EMBL" id="LLZZ01000172">
    <property type="protein sequence ID" value="KTA96587.1"/>
    <property type="molecule type" value="Genomic_DNA"/>
</dbReference>
<feature type="transmembrane region" description="Helical" evidence="8">
    <location>
        <begin position="12"/>
        <end position="31"/>
    </location>
</feature>
<keyword evidence="6 8" id="KW-1133">Transmembrane helix</keyword>
<dbReference type="Proteomes" id="UP000054886">
    <property type="component" value="Unassembled WGS sequence"/>
</dbReference>
<keyword evidence="5 8" id="KW-0812">Transmembrane</keyword>
<sequence>MILQEQRRLRLWLYKSSLFISVLFLIGFSIVLPVDSIVQAIQSENNGFNTIIVIGSLAVFFVAAVTILIGRMLLHKSCLKDIPRRYIPVTNADLPHKSSRKMVIHNMERSKKLSGLFKTPKDPVIHPGLEPPARCDDPNTPKILPEYLNYKICIKSATDRLKYYGLFLNSASDDVKSSQTFTDLVKSQFIKGNHNKRQVQRAKDFIELYERIRFSGDEVSRSEFIQFAENCIYFSDLMITMDITKVGLGNISTRSQLSFNIAGSSVDRKLRKLNTARSNQISRLSSGQYPDIAAFRYDTPNSDYHRQETDEDDFALDDMDYFPSVPPYMIRRNSTNTVSMRVPTSNSDDQYNLGYNEIGDEDIQNNDQIRRYMSNTSKTDSFKTVIHNG</sequence>
<gene>
    <name evidence="8" type="primary">DLT1</name>
    <name evidence="9" type="ORF">AO440_003413</name>
</gene>
<comment type="caution">
    <text evidence="9">The sequence shown here is derived from an EMBL/GenBank/DDBJ whole genome shotgun (WGS) entry which is preliminary data.</text>
</comment>
<accession>A0A0W0DCB4</accession>
<keyword evidence="7 8" id="KW-0472">Membrane</keyword>
<evidence type="ECO:0000256" key="5">
    <source>
        <dbReference type="ARBA" id="ARBA00022692"/>
    </source>
</evidence>
<dbReference type="PANTHER" id="PTHR40021">
    <property type="entry name" value="DEFECT AT LOW TEMPERATURE PROTEIN 1"/>
    <property type="match status" value="1"/>
</dbReference>
<dbReference type="VEuPathDB" id="FungiDB:GVI51_K03597"/>
<comment type="subcellular location">
    <subcellularLocation>
        <location evidence="2 8">Membrane</location>
        <topology evidence="2 8">Multi-pass membrane protein</topology>
    </subcellularLocation>
</comment>
<comment type="similarity">
    <text evidence="3 8">Belongs to the DLT1 family.</text>
</comment>
<evidence type="ECO:0000313" key="9">
    <source>
        <dbReference type="EMBL" id="KTA96587.1"/>
    </source>
</evidence>
<evidence type="ECO:0000313" key="10">
    <source>
        <dbReference type="Proteomes" id="UP000054886"/>
    </source>
</evidence>
<protein>
    <recommendedName>
        <fullName evidence="4 8">Defect at low temperature protein 1</fullName>
    </recommendedName>
</protein>
<evidence type="ECO:0000256" key="4">
    <source>
        <dbReference type="ARBA" id="ARBA00021353"/>
    </source>
</evidence>
<dbReference type="InterPro" id="IPR038869">
    <property type="entry name" value="DLT1"/>
</dbReference>
<evidence type="ECO:0000256" key="7">
    <source>
        <dbReference type="ARBA" id="ARBA00023136"/>
    </source>
</evidence>
<dbReference type="PANTHER" id="PTHR40021:SF1">
    <property type="entry name" value="DEFECT AT LOW TEMPERATURE PROTEIN 1"/>
    <property type="match status" value="1"/>
</dbReference>